<keyword evidence="6" id="KW-0804">Transcription</keyword>
<feature type="DNA-binding region" description="OmpR/PhoB-type" evidence="9">
    <location>
        <begin position="132"/>
        <end position="231"/>
    </location>
</feature>
<dbReference type="SUPFAM" id="SSF52172">
    <property type="entry name" value="CheY-like"/>
    <property type="match status" value="1"/>
</dbReference>
<comment type="function">
    <text evidence="7">May play the central regulatory role in sporulation. It may be an element of the effector pathway responsible for the activation of sporulation genes in response to nutritional stress. Spo0A may act in concert with spo0H (a sigma factor) to control the expression of some genes that are critical to the sporulation process.</text>
</comment>
<dbReference type="Proteomes" id="UP000184245">
    <property type="component" value="Unassembled WGS sequence"/>
</dbReference>
<gene>
    <name evidence="12" type="ORF">SAMN02745158_01354</name>
</gene>
<dbReference type="InterPro" id="IPR011006">
    <property type="entry name" value="CheY-like_superfamily"/>
</dbReference>
<dbReference type="SMART" id="SM00862">
    <property type="entry name" value="Trans_reg_C"/>
    <property type="match status" value="1"/>
</dbReference>
<dbReference type="CDD" id="cd17574">
    <property type="entry name" value="REC_OmpR"/>
    <property type="match status" value="1"/>
</dbReference>
<evidence type="ECO:0000256" key="9">
    <source>
        <dbReference type="PROSITE-ProRule" id="PRU01091"/>
    </source>
</evidence>
<dbReference type="InterPro" id="IPR001789">
    <property type="entry name" value="Sig_transdc_resp-reg_receiver"/>
</dbReference>
<dbReference type="InterPro" id="IPR036388">
    <property type="entry name" value="WH-like_DNA-bd_sf"/>
</dbReference>
<dbReference type="PANTHER" id="PTHR48111:SF2">
    <property type="entry name" value="RESPONSE REGULATOR SAER"/>
    <property type="match status" value="1"/>
</dbReference>
<evidence type="ECO:0000256" key="7">
    <source>
        <dbReference type="ARBA" id="ARBA00024867"/>
    </source>
</evidence>
<keyword evidence="13" id="KW-1185">Reference proteome</keyword>
<dbReference type="STRING" id="1122155.SAMN02745158_01354"/>
<dbReference type="Gene3D" id="3.40.50.2300">
    <property type="match status" value="1"/>
</dbReference>
<evidence type="ECO:0000259" key="11">
    <source>
        <dbReference type="PROSITE" id="PS51755"/>
    </source>
</evidence>
<evidence type="ECO:0000256" key="5">
    <source>
        <dbReference type="ARBA" id="ARBA00023125"/>
    </source>
</evidence>
<dbReference type="GO" id="GO:0032993">
    <property type="term" value="C:protein-DNA complex"/>
    <property type="evidence" value="ECO:0007669"/>
    <property type="project" value="TreeGrafter"/>
</dbReference>
<dbReference type="Pfam" id="PF00486">
    <property type="entry name" value="Trans_reg_C"/>
    <property type="match status" value="1"/>
</dbReference>
<reference evidence="12 13" key="1">
    <citation type="submission" date="2016-11" db="EMBL/GenBank/DDBJ databases">
        <authorList>
            <person name="Jaros S."/>
            <person name="Januszkiewicz K."/>
            <person name="Wedrychowicz H."/>
        </authorList>
    </citation>
    <scope>NUCLEOTIDE SEQUENCE [LARGE SCALE GENOMIC DNA]</scope>
    <source>
        <strain evidence="12 13">DSM 17459</strain>
    </source>
</reference>
<dbReference type="EMBL" id="FQVI01000005">
    <property type="protein sequence ID" value="SHE73053.1"/>
    <property type="molecule type" value="Genomic_DNA"/>
</dbReference>
<dbReference type="FunFam" id="3.40.50.2300:FF:000001">
    <property type="entry name" value="DNA-binding response regulator PhoB"/>
    <property type="match status" value="1"/>
</dbReference>
<keyword evidence="3" id="KW-0902">Two-component regulatory system</keyword>
<evidence type="ECO:0000256" key="1">
    <source>
        <dbReference type="ARBA" id="ARBA00018672"/>
    </source>
</evidence>
<dbReference type="PROSITE" id="PS50110">
    <property type="entry name" value="RESPONSE_REGULATORY"/>
    <property type="match status" value="1"/>
</dbReference>
<proteinExistence type="predicted"/>
<dbReference type="SMART" id="SM00448">
    <property type="entry name" value="REC"/>
    <property type="match status" value="1"/>
</dbReference>
<protein>
    <recommendedName>
        <fullName evidence="1">Stage 0 sporulation protein A homolog</fullName>
    </recommendedName>
</protein>
<dbReference type="RefSeq" id="WP_278320847.1">
    <property type="nucleotide sequence ID" value="NZ_FQVI01000005.1"/>
</dbReference>
<dbReference type="Gene3D" id="1.10.10.10">
    <property type="entry name" value="Winged helix-like DNA-binding domain superfamily/Winged helix DNA-binding domain"/>
    <property type="match status" value="1"/>
</dbReference>
<name>A0A1M4VW20_9CLOT</name>
<sequence>MHQTQYCILIVDDEAMIRELLSDFFSEEGYRVLTAQNAEEAMHALGRKPDLVLLDINMPGTDGLTFCRQIRRFYQSPILFLTARGTDQDQIQGLRMGGDDYIMKPFHLDVLAQKVKTHLIREERSRDIHSLGAGCRIQENLVIDYDKHLIYGADHEIEFSKTEFEIIELLSLHPGQIFDKERIYERVRGFEGKGDSQVIKEHIRKIRQKLSAGKIEDPIKTVWGVGYTWEK</sequence>
<keyword evidence="4" id="KW-0805">Transcription regulation</keyword>
<feature type="modified residue" description="4-aspartylphosphate" evidence="8">
    <location>
        <position position="55"/>
    </location>
</feature>
<dbReference type="GO" id="GO:0000976">
    <property type="term" value="F:transcription cis-regulatory region binding"/>
    <property type="evidence" value="ECO:0007669"/>
    <property type="project" value="TreeGrafter"/>
</dbReference>
<accession>A0A1M4VW20</accession>
<feature type="domain" description="Response regulatory" evidence="10">
    <location>
        <begin position="7"/>
        <end position="119"/>
    </location>
</feature>
<keyword evidence="5 9" id="KW-0238">DNA-binding</keyword>
<evidence type="ECO:0000256" key="4">
    <source>
        <dbReference type="ARBA" id="ARBA00023015"/>
    </source>
</evidence>
<dbReference type="GO" id="GO:0000156">
    <property type="term" value="F:phosphorelay response regulator activity"/>
    <property type="evidence" value="ECO:0007669"/>
    <property type="project" value="TreeGrafter"/>
</dbReference>
<feature type="domain" description="OmpR/PhoB-type" evidence="11">
    <location>
        <begin position="132"/>
        <end position="231"/>
    </location>
</feature>
<dbReference type="InterPro" id="IPR001867">
    <property type="entry name" value="OmpR/PhoB-type_DNA-bd"/>
</dbReference>
<evidence type="ECO:0000256" key="3">
    <source>
        <dbReference type="ARBA" id="ARBA00023012"/>
    </source>
</evidence>
<evidence type="ECO:0000256" key="8">
    <source>
        <dbReference type="PROSITE-ProRule" id="PRU00169"/>
    </source>
</evidence>
<keyword evidence="2 8" id="KW-0597">Phosphoprotein</keyword>
<evidence type="ECO:0000256" key="2">
    <source>
        <dbReference type="ARBA" id="ARBA00022553"/>
    </source>
</evidence>
<evidence type="ECO:0000313" key="13">
    <source>
        <dbReference type="Proteomes" id="UP000184245"/>
    </source>
</evidence>
<dbReference type="Pfam" id="PF00072">
    <property type="entry name" value="Response_reg"/>
    <property type="match status" value="1"/>
</dbReference>
<organism evidence="12 13">
    <name type="scientific">Lactonifactor longoviformis DSM 17459</name>
    <dbReference type="NCBI Taxonomy" id="1122155"/>
    <lineage>
        <taxon>Bacteria</taxon>
        <taxon>Bacillati</taxon>
        <taxon>Bacillota</taxon>
        <taxon>Clostridia</taxon>
        <taxon>Eubacteriales</taxon>
        <taxon>Clostridiaceae</taxon>
        <taxon>Lactonifactor</taxon>
    </lineage>
</organism>
<evidence type="ECO:0000313" key="12">
    <source>
        <dbReference type="EMBL" id="SHE73053.1"/>
    </source>
</evidence>
<evidence type="ECO:0000256" key="6">
    <source>
        <dbReference type="ARBA" id="ARBA00023163"/>
    </source>
</evidence>
<dbReference type="GO" id="GO:0006355">
    <property type="term" value="P:regulation of DNA-templated transcription"/>
    <property type="evidence" value="ECO:0007669"/>
    <property type="project" value="InterPro"/>
</dbReference>
<evidence type="ECO:0000259" key="10">
    <source>
        <dbReference type="PROSITE" id="PS50110"/>
    </source>
</evidence>
<dbReference type="GO" id="GO:0005829">
    <property type="term" value="C:cytosol"/>
    <property type="evidence" value="ECO:0007669"/>
    <property type="project" value="TreeGrafter"/>
</dbReference>
<dbReference type="PROSITE" id="PS51755">
    <property type="entry name" value="OMPR_PHOB"/>
    <property type="match status" value="1"/>
</dbReference>
<dbReference type="InterPro" id="IPR039420">
    <property type="entry name" value="WalR-like"/>
</dbReference>
<dbReference type="CDD" id="cd00383">
    <property type="entry name" value="trans_reg_C"/>
    <property type="match status" value="1"/>
</dbReference>
<dbReference type="PANTHER" id="PTHR48111">
    <property type="entry name" value="REGULATOR OF RPOS"/>
    <property type="match status" value="1"/>
</dbReference>
<dbReference type="AlphaFoldDB" id="A0A1M4VW20"/>